<gene>
    <name evidence="1" type="ORF">RUM44_006944</name>
</gene>
<comment type="caution">
    <text evidence="1">The sequence shown here is derived from an EMBL/GenBank/DDBJ whole genome shotgun (WGS) entry which is preliminary data.</text>
</comment>
<organism evidence="1 2">
    <name type="scientific">Polyplax serrata</name>
    <name type="common">Common mouse louse</name>
    <dbReference type="NCBI Taxonomy" id="468196"/>
    <lineage>
        <taxon>Eukaryota</taxon>
        <taxon>Metazoa</taxon>
        <taxon>Ecdysozoa</taxon>
        <taxon>Arthropoda</taxon>
        <taxon>Hexapoda</taxon>
        <taxon>Insecta</taxon>
        <taxon>Pterygota</taxon>
        <taxon>Neoptera</taxon>
        <taxon>Paraneoptera</taxon>
        <taxon>Psocodea</taxon>
        <taxon>Troctomorpha</taxon>
        <taxon>Phthiraptera</taxon>
        <taxon>Anoplura</taxon>
        <taxon>Polyplacidae</taxon>
        <taxon>Polyplax</taxon>
    </lineage>
</organism>
<proteinExistence type="predicted"/>
<evidence type="ECO:0000313" key="2">
    <source>
        <dbReference type="Proteomes" id="UP001359485"/>
    </source>
</evidence>
<dbReference type="Proteomes" id="UP001359485">
    <property type="component" value="Unassembled WGS sequence"/>
</dbReference>
<protein>
    <submittedName>
        <fullName evidence="1">Uncharacterized protein</fullName>
    </submittedName>
</protein>
<name>A0ABR1AZB9_POLSC</name>
<keyword evidence="2" id="KW-1185">Reference proteome</keyword>
<reference evidence="1 2" key="1">
    <citation type="submission" date="2023-09" db="EMBL/GenBank/DDBJ databases">
        <title>Genomes of two closely related lineages of the louse Polyplax serrata with different host specificities.</title>
        <authorList>
            <person name="Martinu J."/>
            <person name="Tarabai H."/>
            <person name="Stefka J."/>
            <person name="Hypsa V."/>
        </authorList>
    </citation>
    <scope>NUCLEOTIDE SEQUENCE [LARGE SCALE GENOMIC DNA]</scope>
    <source>
        <strain evidence="1">98ZLc_SE</strain>
    </source>
</reference>
<evidence type="ECO:0000313" key="1">
    <source>
        <dbReference type="EMBL" id="KAK6631914.1"/>
    </source>
</evidence>
<accession>A0ABR1AZB9</accession>
<sequence>MTVEDNPTGFCDRHTGFFDRNTCESSDGELGFHRAFHLFFHSETVGNLRVLSEHLRDENEDRLRREIWENVGKLFGIILSQGDVKPEVLPFDEKAQKVGCGRHERDVSWIWCAVKIKMWSQERETGLAKRGKAIRNCGLRKGSTKPFDQKAQT</sequence>
<dbReference type="EMBL" id="JAWJWF010000005">
    <property type="protein sequence ID" value="KAK6631914.1"/>
    <property type="molecule type" value="Genomic_DNA"/>
</dbReference>